<dbReference type="CDD" id="cd00408">
    <property type="entry name" value="DHDPS-like"/>
    <property type="match status" value="1"/>
</dbReference>
<evidence type="ECO:0000256" key="4">
    <source>
        <dbReference type="PIRNR" id="PIRNR001365"/>
    </source>
</evidence>
<reference evidence="5 6" key="1">
    <citation type="journal article" date="2019" name="Int. J. Syst. Evol. Microbiol.">
        <title>The Global Catalogue of Microorganisms (GCM) 10K type strain sequencing project: providing services to taxonomists for standard genome sequencing and annotation.</title>
        <authorList>
            <consortium name="The Broad Institute Genomics Platform"/>
            <consortium name="The Broad Institute Genome Sequencing Center for Infectious Disease"/>
            <person name="Wu L."/>
            <person name="Ma J."/>
        </authorList>
    </citation>
    <scope>NUCLEOTIDE SEQUENCE [LARGE SCALE GENOMIC DNA]</scope>
    <source>
        <strain evidence="5 6">JCM 3146</strain>
    </source>
</reference>
<evidence type="ECO:0000313" key="6">
    <source>
        <dbReference type="Proteomes" id="UP001501822"/>
    </source>
</evidence>
<dbReference type="PANTHER" id="PTHR12128:SF66">
    <property type="entry name" value="4-HYDROXY-2-OXOGLUTARATE ALDOLASE, MITOCHONDRIAL"/>
    <property type="match status" value="1"/>
</dbReference>
<evidence type="ECO:0000256" key="2">
    <source>
        <dbReference type="ARBA" id="ARBA00023239"/>
    </source>
</evidence>
<evidence type="ECO:0000256" key="3">
    <source>
        <dbReference type="ARBA" id="ARBA00023270"/>
    </source>
</evidence>
<dbReference type="Pfam" id="PF00701">
    <property type="entry name" value="DHDPS"/>
    <property type="match status" value="1"/>
</dbReference>
<proteinExistence type="inferred from homology"/>
<dbReference type="Gene3D" id="3.20.20.70">
    <property type="entry name" value="Aldolase class I"/>
    <property type="match status" value="1"/>
</dbReference>
<dbReference type="Proteomes" id="UP001501822">
    <property type="component" value="Unassembled WGS sequence"/>
</dbReference>
<keyword evidence="2 4" id="KW-0456">Lyase</keyword>
<gene>
    <name evidence="5" type="ORF">GCM10010151_09810</name>
</gene>
<organism evidence="5 6">
    <name type="scientific">Actinoallomurus spadix</name>
    <dbReference type="NCBI Taxonomy" id="79912"/>
    <lineage>
        <taxon>Bacteria</taxon>
        <taxon>Bacillati</taxon>
        <taxon>Actinomycetota</taxon>
        <taxon>Actinomycetes</taxon>
        <taxon>Streptosporangiales</taxon>
        <taxon>Thermomonosporaceae</taxon>
        <taxon>Actinoallomurus</taxon>
    </lineage>
</organism>
<dbReference type="PIRSF" id="PIRSF001365">
    <property type="entry name" value="DHDPS"/>
    <property type="match status" value="1"/>
</dbReference>
<comment type="caution">
    <text evidence="5">The sequence shown here is derived from an EMBL/GenBank/DDBJ whole genome shotgun (WGS) entry which is preliminary data.</text>
</comment>
<dbReference type="RefSeq" id="WP_343884088.1">
    <property type="nucleotide sequence ID" value="NZ_BAAABM010000007.1"/>
</dbReference>
<evidence type="ECO:0000256" key="1">
    <source>
        <dbReference type="ARBA" id="ARBA00007592"/>
    </source>
</evidence>
<accession>A0ABN0W0Q8</accession>
<dbReference type="EMBL" id="BAAABM010000007">
    <property type="protein sequence ID" value="GAA0322020.1"/>
    <property type="molecule type" value="Genomic_DNA"/>
</dbReference>
<sequence length="309" mass="32525">MTNAAPSSGVIPPVCTPLTPEREVDTASLTRLVDHLLEGGVHGLFVLGSSSEVAFLPDRHRRTVLDIVLGHVAGQVPVLAGVIDMTAPRVVDHARVAAEAGAAGLVATAPFYTRTHPAEIATHFRAIAAATDLPVYAYDLPVSVHSKLPADVLLELAAEGVLAGLKDSSGDEAGLRQVILGRRDRGLESFAVFTGSELTVDSALWMGADGVVPGLGNVDPHAYVRLYEAARRGDWTAAREEQERLFRLFGLVNVGGPHMGRGSSALGAFKAALHLRGVIDHPTTALPQVPLDAAEIDQVKTFLSEAALI</sequence>
<dbReference type="InterPro" id="IPR013785">
    <property type="entry name" value="Aldolase_TIM"/>
</dbReference>
<dbReference type="InterPro" id="IPR002220">
    <property type="entry name" value="DapA-like"/>
</dbReference>
<dbReference type="SMART" id="SM01130">
    <property type="entry name" value="DHDPS"/>
    <property type="match status" value="1"/>
</dbReference>
<dbReference type="InterPro" id="IPR020625">
    <property type="entry name" value="Schiff_base-form_aldolases_AS"/>
</dbReference>
<evidence type="ECO:0000313" key="5">
    <source>
        <dbReference type="EMBL" id="GAA0322020.1"/>
    </source>
</evidence>
<dbReference type="SUPFAM" id="SSF51569">
    <property type="entry name" value="Aldolase"/>
    <property type="match status" value="1"/>
</dbReference>
<keyword evidence="3" id="KW-0704">Schiff base</keyword>
<dbReference type="PROSITE" id="PS00666">
    <property type="entry name" value="DHDPS_2"/>
    <property type="match status" value="1"/>
</dbReference>
<comment type="similarity">
    <text evidence="1 4">Belongs to the DapA family.</text>
</comment>
<name>A0ABN0W0Q8_9ACTN</name>
<dbReference type="PANTHER" id="PTHR12128">
    <property type="entry name" value="DIHYDRODIPICOLINATE SYNTHASE"/>
    <property type="match status" value="1"/>
</dbReference>
<protein>
    <submittedName>
        <fullName evidence="5">Dihydrodipicolinate synthase family protein</fullName>
    </submittedName>
</protein>
<keyword evidence="6" id="KW-1185">Reference proteome</keyword>